<sequence>MRKISALCLVLAMCGCQQKQSVSVPTTDQLMADGQLLKAWQGKCDTGEYSQLPAAQKDNMCFTTREAARSLAVKKMNGL</sequence>
<proteinExistence type="predicted"/>
<accession>A0ABQ6PBP1</accession>
<name>A0ABQ6PBP1_9SPHN</name>
<gene>
    <name evidence="1" type="ORF">NUTIK01_32970</name>
</gene>
<evidence type="ECO:0008006" key="3">
    <source>
        <dbReference type="Google" id="ProtNLM"/>
    </source>
</evidence>
<dbReference type="Proteomes" id="UP001187221">
    <property type="component" value="Unassembled WGS sequence"/>
</dbReference>
<evidence type="ECO:0000313" key="1">
    <source>
        <dbReference type="EMBL" id="GMM62520.1"/>
    </source>
</evidence>
<keyword evidence="2" id="KW-1185">Reference proteome</keyword>
<comment type="caution">
    <text evidence="1">The sequence shown here is derived from an EMBL/GenBank/DDBJ whole genome shotgun (WGS) entry which is preliminary data.</text>
</comment>
<reference evidence="1 2" key="1">
    <citation type="submission" date="2023-06" db="EMBL/GenBank/DDBJ databases">
        <title>Draft genome sequence of Novosphingobium sp. strain IK01.</title>
        <authorList>
            <person name="Hatamoto M."/>
            <person name="Ikarashi T."/>
            <person name="Yamaguchi T."/>
        </authorList>
    </citation>
    <scope>NUCLEOTIDE SEQUENCE [LARGE SCALE GENOMIC DNA]</scope>
    <source>
        <strain evidence="1 2">IK01</strain>
    </source>
</reference>
<protein>
    <recommendedName>
        <fullName evidence="3">Lipoprotein</fullName>
    </recommendedName>
</protein>
<dbReference type="RefSeq" id="WP_317976242.1">
    <property type="nucleotide sequence ID" value="NZ_BTFW01000002.1"/>
</dbReference>
<evidence type="ECO:0000313" key="2">
    <source>
        <dbReference type="Proteomes" id="UP001187221"/>
    </source>
</evidence>
<organism evidence="1 2">
    <name type="scientific">Novosphingobium pituita</name>
    <dbReference type="NCBI Taxonomy" id="3056842"/>
    <lineage>
        <taxon>Bacteria</taxon>
        <taxon>Pseudomonadati</taxon>
        <taxon>Pseudomonadota</taxon>
        <taxon>Alphaproteobacteria</taxon>
        <taxon>Sphingomonadales</taxon>
        <taxon>Sphingomonadaceae</taxon>
        <taxon>Novosphingobium</taxon>
    </lineage>
</organism>
<dbReference type="EMBL" id="BTFW01000002">
    <property type="protein sequence ID" value="GMM62520.1"/>
    <property type="molecule type" value="Genomic_DNA"/>
</dbReference>
<dbReference type="PROSITE" id="PS51257">
    <property type="entry name" value="PROKAR_LIPOPROTEIN"/>
    <property type="match status" value="1"/>
</dbReference>